<evidence type="ECO:0000313" key="3">
    <source>
        <dbReference type="EMBL" id="CAA9320778.1"/>
    </source>
</evidence>
<feature type="signal peptide" evidence="1">
    <location>
        <begin position="1"/>
        <end position="21"/>
    </location>
</feature>
<feature type="domain" description="NodB homology" evidence="2">
    <location>
        <begin position="47"/>
        <end position="232"/>
    </location>
</feature>
<feature type="chain" id="PRO_5038818441" description="NodB homology domain-containing protein" evidence="1">
    <location>
        <begin position="22"/>
        <end position="244"/>
    </location>
</feature>
<name>A0A6J4L2L0_9ACTN</name>
<accession>A0A6J4L2L0</accession>
<reference evidence="3" key="1">
    <citation type="submission" date="2020-02" db="EMBL/GenBank/DDBJ databases">
        <authorList>
            <person name="Meier V. D."/>
        </authorList>
    </citation>
    <scope>NUCLEOTIDE SEQUENCE</scope>
    <source>
        <strain evidence="3">AVDCRST_MAG61</strain>
    </source>
</reference>
<dbReference type="InterPro" id="IPR050248">
    <property type="entry name" value="Polysacc_deacetylase_ArnD"/>
</dbReference>
<keyword evidence="1" id="KW-0732">Signal</keyword>
<dbReference type="Pfam" id="PF01522">
    <property type="entry name" value="Polysacc_deac_1"/>
    <property type="match status" value="1"/>
</dbReference>
<dbReference type="AlphaFoldDB" id="A0A6J4L2L0"/>
<proteinExistence type="predicted"/>
<dbReference type="GO" id="GO:0005975">
    <property type="term" value="P:carbohydrate metabolic process"/>
    <property type="evidence" value="ECO:0007669"/>
    <property type="project" value="InterPro"/>
</dbReference>
<dbReference type="PROSITE" id="PS51677">
    <property type="entry name" value="NODB"/>
    <property type="match status" value="1"/>
</dbReference>
<gene>
    <name evidence="3" type="ORF">AVDCRST_MAG61-2307</name>
</gene>
<dbReference type="CDD" id="cd10917">
    <property type="entry name" value="CE4_NodB_like_6s_7s"/>
    <property type="match status" value="1"/>
</dbReference>
<dbReference type="PANTHER" id="PTHR10587">
    <property type="entry name" value="GLYCOSYL TRANSFERASE-RELATED"/>
    <property type="match status" value="1"/>
</dbReference>
<protein>
    <recommendedName>
        <fullName evidence="2">NodB homology domain-containing protein</fullName>
    </recommendedName>
</protein>
<dbReference type="InterPro" id="IPR011330">
    <property type="entry name" value="Glyco_hydro/deAcase_b/a-brl"/>
</dbReference>
<dbReference type="GO" id="GO:0016810">
    <property type="term" value="F:hydrolase activity, acting on carbon-nitrogen (but not peptide) bonds"/>
    <property type="evidence" value="ECO:0007669"/>
    <property type="project" value="InterPro"/>
</dbReference>
<evidence type="ECO:0000259" key="2">
    <source>
        <dbReference type="PROSITE" id="PS51677"/>
    </source>
</evidence>
<dbReference type="EMBL" id="CADCTT010000296">
    <property type="protein sequence ID" value="CAA9320778.1"/>
    <property type="molecule type" value="Genomic_DNA"/>
</dbReference>
<dbReference type="Gene3D" id="3.20.20.370">
    <property type="entry name" value="Glycoside hydrolase/deacetylase"/>
    <property type="match status" value="1"/>
</dbReference>
<dbReference type="InterPro" id="IPR002509">
    <property type="entry name" value="NODB_dom"/>
</dbReference>
<sequence>MSPPHPLAGTAAALASGTALALAYRAGFGSQSQAFGPFPFRGDTDEPLVALTFDDGPNEPWTSRLLDVLGEREVPGTFFQVGRCAARYPAVTRRVVDEGHVLGNHSLSHRFGSYLTDPGQTAEIRGGQQVLHEVAGVRPLLYRPPWLCHWPRVLAGVRRSGSTVVSGTFGHPWEVFQPAASRLAAGAARRAAPGAMLILHDGRESRGGPRAQTVAAVGPLVDRLRTRGYRFTTVDRLLGVRAYL</sequence>
<dbReference type="SUPFAM" id="SSF88713">
    <property type="entry name" value="Glycoside hydrolase/deacetylase"/>
    <property type="match status" value="1"/>
</dbReference>
<evidence type="ECO:0000256" key="1">
    <source>
        <dbReference type="SAM" id="SignalP"/>
    </source>
</evidence>
<dbReference type="PANTHER" id="PTHR10587:SF137">
    <property type="entry name" value="4-DEOXY-4-FORMAMIDO-L-ARABINOSE-PHOSPHOUNDECAPRENOL DEFORMYLASE ARND-RELATED"/>
    <property type="match status" value="1"/>
</dbReference>
<organism evidence="3">
    <name type="scientific">uncultured Friedmanniella sp</name>
    <dbReference type="NCBI Taxonomy" id="335381"/>
    <lineage>
        <taxon>Bacteria</taxon>
        <taxon>Bacillati</taxon>
        <taxon>Actinomycetota</taxon>
        <taxon>Actinomycetes</taxon>
        <taxon>Propionibacteriales</taxon>
        <taxon>Nocardioidaceae</taxon>
        <taxon>Friedmanniella</taxon>
        <taxon>environmental samples</taxon>
    </lineage>
</organism>